<reference evidence="2" key="2">
    <citation type="submission" date="2025-08" db="UniProtKB">
        <authorList>
            <consortium name="RefSeq"/>
        </authorList>
    </citation>
    <scope>IDENTIFICATION</scope>
</reference>
<dbReference type="PANTHER" id="PTHR11139:SF9">
    <property type="entry name" value="SERINE_THREONINE-PROTEIN KINASE MTOR"/>
    <property type="match status" value="1"/>
</dbReference>
<proteinExistence type="predicted"/>
<dbReference type="AlphaFoldDB" id="A0AB32WLA1"/>
<evidence type="ECO:0000313" key="1">
    <source>
        <dbReference type="Proteomes" id="UP000694886"/>
    </source>
</evidence>
<sequence>MGHAVESHVRCLLDVMFSAGLSPTLIEALEQITVSIPSLLPTIQDRLLDSISLVLLKSPYFQARSAAALVRGTAANIPQPMSELSGSALVQLALQTLARFNFRGHELLEFARESVVVYLDDEDGATRKDAALCCCKFFFRSCVYAIWFQLVKLS</sequence>
<dbReference type="KEGG" id="tcc:18595501"/>
<dbReference type="InterPro" id="IPR050517">
    <property type="entry name" value="DDR_Repair_Kinase"/>
</dbReference>
<dbReference type="RefSeq" id="XP_017978477.1">
    <property type="nucleotide sequence ID" value="XM_018122988.1"/>
</dbReference>
<name>A0AB32WLA1_THECC</name>
<dbReference type="GeneID" id="18595501"/>
<reference evidence="1" key="1">
    <citation type="journal article" date="1997" name="Nucleic Acids Res.">
        <title>tRNAscan-SE: a program for improved detection of transfer RNA genes in genomic sequence.</title>
        <authorList>
            <person name="Lowe T.M."/>
            <person name="Eddy S.R."/>
        </authorList>
    </citation>
    <scope>NUCLEOTIDE SEQUENCE [LARGE SCALE GENOMIC DNA]</scope>
    <source>
        <strain evidence="1">r\B97-61/B2</strain>
    </source>
</reference>
<dbReference type="Gramene" id="Tc06v2_t003850.1">
    <property type="protein sequence ID" value="Tc06v2_p003850.1"/>
    <property type="gene ID" value="Tc06v2_g003850"/>
</dbReference>
<dbReference type="PANTHER" id="PTHR11139">
    <property type="entry name" value="ATAXIA TELANGIECTASIA MUTATED ATM -RELATED"/>
    <property type="match status" value="1"/>
</dbReference>
<organism evidence="1 2">
    <name type="scientific">Theobroma cacao</name>
    <name type="common">Cacao</name>
    <name type="synonym">Cocoa</name>
    <dbReference type="NCBI Taxonomy" id="3641"/>
    <lineage>
        <taxon>Eukaryota</taxon>
        <taxon>Viridiplantae</taxon>
        <taxon>Streptophyta</taxon>
        <taxon>Embryophyta</taxon>
        <taxon>Tracheophyta</taxon>
        <taxon>Spermatophyta</taxon>
        <taxon>Magnoliopsida</taxon>
        <taxon>eudicotyledons</taxon>
        <taxon>Gunneridae</taxon>
        <taxon>Pentapetalae</taxon>
        <taxon>rosids</taxon>
        <taxon>malvids</taxon>
        <taxon>Malvales</taxon>
        <taxon>Malvaceae</taxon>
        <taxon>Byttnerioideae</taxon>
        <taxon>Theobroma</taxon>
    </lineage>
</organism>
<dbReference type="GO" id="GO:0016301">
    <property type="term" value="F:kinase activity"/>
    <property type="evidence" value="ECO:0007669"/>
    <property type="project" value="UniProtKB-KW"/>
</dbReference>
<evidence type="ECO:0000313" key="2">
    <source>
        <dbReference type="RefSeq" id="XP_017978477.1"/>
    </source>
</evidence>
<protein>
    <submittedName>
        <fullName evidence="2">Serine/threonine-protein kinase TOR</fullName>
    </submittedName>
</protein>
<keyword evidence="2" id="KW-0808">Transferase</keyword>
<keyword evidence="2" id="KW-0418">Kinase</keyword>
<accession>A0AB32WLA1</accession>
<gene>
    <name evidence="2" type="primary">LOC18595501</name>
</gene>
<dbReference type="Proteomes" id="UP000694886">
    <property type="component" value="Chromosome 6"/>
</dbReference>